<reference evidence="5 6" key="1">
    <citation type="submission" date="2016-10" db="EMBL/GenBank/DDBJ databases">
        <authorList>
            <person name="de Groot N.N."/>
        </authorList>
    </citation>
    <scope>NUCLEOTIDE SEQUENCE [LARGE SCALE GENOMIC DNA]</scope>
    <source>
        <strain evidence="5 6">JCM 19513</strain>
    </source>
</reference>
<dbReference type="Proteomes" id="UP000185766">
    <property type="component" value="Unassembled WGS sequence"/>
</dbReference>
<keyword evidence="6" id="KW-1185">Reference proteome</keyword>
<evidence type="ECO:0000256" key="4">
    <source>
        <dbReference type="HAMAP-Rule" id="MF_02200"/>
    </source>
</evidence>
<dbReference type="HAMAP" id="MF_02200">
    <property type="entry name" value="NapD"/>
    <property type="match status" value="1"/>
</dbReference>
<protein>
    <recommendedName>
        <fullName evidence="4">Chaperone NapD</fullName>
    </recommendedName>
    <alternativeName>
        <fullName evidence="4">NapA signal peptide-binding chaperone NapD</fullName>
    </alternativeName>
</protein>
<organism evidence="5 6">
    <name type="scientific">Atopomonas hussainii</name>
    <dbReference type="NCBI Taxonomy" id="1429083"/>
    <lineage>
        <taxon>Bacteria</taxon>
        <taxon>Pseudomonadati</taxon>
        <taxon>Pseudomonadota</taxon>
        <taxon>Gammaproteobacteria</taxon>
        <taxon>Pseudomonadales</taxon>
        <taxon>Pseudomonadaceae</taxon>
        <taxon>Atopomonas</taxon>
    </lineage>
</organism>
<comment type="function">
    <text evidence="4">Chaperone for NapA, the catalytic subunit of the periplasmic nitrate reductase. It binds directly and specifically to the twin-arginine signal peptide of NapA, preventing premature interaction with the Tat translocase and premature export.</text>
</comment>
<dbReference type="Pfam" id="PF03927">
    <property type="entry name" value="NapD"/>
    <property type="match status" value="1"/>
</dbReference>
<dbReference type="Gene3D" id="3.30.70.920">
    <property type="match status" value="1"/>
</dbReference>
<comment type="subunit">
    <text evidence="4">Interacts with the cytoplasmic NapA precursor.</text>
</comment>
<keyword evidence="3 4" id="KW-0143">Chaperone</keyword>
<evidence type="ECO:0000313" key="5">
    <source>
        <dbReference type="EMBL" id="SEL09445.1"/>
    </source>
</evidence>
<dbReference type="InterPro" id="IPR005623">
    <property type="entry name" value="Chaperone_NapD_NO3_reduct"/>
</dbReference>
<evidence type="ECO:0000256" key="3">
    <source>
        <dbReference type="ARBA" id="ARBA00023186"/>
    </source>
</evidence>
<dbReference type="GO" id="GO:0005048">
    <property type="term" value="F:signal sequence binding"/>
    <property type="evidence" value="ECO:0007669"/>
    <property type="project" value="UniProtKB-UniRule"/>
</dbReference>
<proteinExistence type="inferred from homology"/>
<dbReference type="AlphaFoldDB" id="A0A1H7MFG2"/>
<evidence type="ECO:0000256" key="2">
    <source>
        <dbReference type="ARBA" id="ARBA00022490"/>
    </source>
</evidence>
<comment type="subcellular location">
    <subcellularLocation>
        <location evidence="1 4">Cytoplasm</location>
    </subcellularLocation>
</comment>
<gene>
    <name evidence="4" type="primary">napD</name>
    <name evidence="5" type="ORF">SAMN05216214_10825</name>
</gene>
<comment type="similarity">
    <text evidence="4">Belongs to the NapD family.</text>
</comment>
<dbReference type="PANTHER" id="PTHR38603">
    <property type="entry name" value="CHAPERONE NAPD"/>
    <property type="match status" value="1"/>
</dbReference>
<evidence type="ECO:0000313" key="6">
    <source>
        <dbReference type="Proteomes" id="UP000185766"/>
    </source>
</evidence>
<dbReference type="STRING" id="1429083.GCA_001885685_02198"/>
<sequence>MPHTVHIASLLVHSQPSALEAVKAFALTLPHVEVHSQSPQGKLVLVCESDHEKRIADYLDALNAQPSVLSAALIYHEIAPVEETEGCTP</sequence>
<dbReference type="GO" id="GO:0005737">
    <property type="term" value="C:cytoplasm"/>
    <property type="evidence" value="ECO:0007669"/>
    <property type="project" value="UniProtKB-SubCell"/>
</dbReference>
<dbReference type="EMBL" id="FOAS01000008">
    <property type="protein sequence ID" value="SEL09445.1"/>
    <property type="molecule type" value="Genomic_DNA"/>
</dbReference>
<dbReference type="OrthoDB" id="5770785at2"/>
<keyword evidence="2 4" id="KW-0963">Cytoplasm</keyword>
<dbReference type="RefSeq" id="WP_071871401.1">
    <property type="nucleotide sequence ID" value="NZ_FOAS01000008.1"/>
</dbReference>
<name>A0A1H7MFG2_9GAMM</name>
<dbReference type="PANTHER" id="PTHR38603:SF1">
    <property type="entry name" value="CHAPERONE NAPD"/>
    <property type="match status" value="1"/>
</dbReference>
<accession>A0A1H7MFG2</accession>
<evidence type="ECO:0000256" key="1">
    <source>
        <dbReference type="ARBA" id="ARBA00004496"/>
    </source>
</evidence>
<dbReference type="GO" id="GO:0051224">
    <property type="term" value="P:negative regulation of protein transport"/>
    <property type="evidence" value="ECO:0007669"/>
    <property type="project" value="UniProtKB-UniRule"/>
</dbReference>